<feature type="compositionally biased region" description="Low complexity" evidence="1">
    <location>
        <begin position="223"/>
        <end position="236"/>
    </location>
</feature>
<comment type="caution">
    <text evidence="2">The sequence shown here is derived from an EMBL/GenBank/DDBJ whole genome shotgun (WGS) entry which is preliminary data.</text>
</comment>
<evidence type="ECO:0000313" key="3">
    <source>
        <dbReference type="Proteomes" id="UP000306378"/>
    </source>
</evidence>
<protein>
    <submittedName>
        <fullName evidence="2">Uncharacterized protein</fullName>
    </submittedName>
</protein>
<feature type="region of interest" description="Disordered" evidence="1">
    <location>
        <begin position="329"/>
        <end position="395"/>
    </location>
</feature>
<feature type="region of interest" description="Disordered" evidence="1">
    <location>
        <begin position="175"/>
        <end position="291"/>
    </location>
</feature>
<dbReference type="EMBL" id="VBUT01000011">
    <property type="protein sequence ID" value="TLF74020.1"/>
    <property type="molecule type" value="Genomic_DNA"/>
</dbReference>
<accession>A0A5R8NEE9</accession>
<gene>
    <name evidence="2" type="ORF">FEK34_25175</name>
</gene>
<evidence type="ECO:0000256" key="1">
    <source>
        <dbReference type="SAM" id="MobiDB-lite"/>
    </source>
</evidence>
<feature type="compositionally biased region" description="Basic and acidic residues" evidence="1">
    <location>
        <begin position="329"/>
        <end position="343"/>
    </location>
</feature>
<name>A0A5R8NEE9_9NOCA</name>
<organism evidence="2 3">
    <name type="scientific">Nocardia cyriacigeorgica</name>
    <dbReference type="NCBI Taxonomy" id="135487"/>
    <lineage>
        <taxon>Bacteria</taxon>
        <taxon>Bacillati</taxon>
        <taxon>Actinomycetota</taxon>
        <taxon>Actinomycetes</taxon>
        <taxon>Mycobacteriales</taxon>
        <taxon>Nocardiaceae</taxon>
        <taxon>Nocardia</taxon>
    </lineage>
</organism>
<proteinExistence type="predicted"/>
<dbReference type="RefSeq" id="WP_138451663.1">
    <property type="nucleotide sequence ID" value="NZ_VBUT01000011.1"/>
</dbReference>
<reference evidence="2 3" key="1">
    <citation type="submission" date="2019-05" db="EMBL/GenBank/DDBJ databases">
        <title>Genomes sequences of two Nocardia cyriacigeorgica environmental isolates, type strains Nocardia asteroides ATCC 19247 and Nocardia cyriacigeorgica DSM 44484.</title>
        <authorList>
            <person name="Vautrin F."/>
            <person name="Bergeron E."/>
            <person name="Dubost A."/>
            <person name="Abrouk D."/>
            <person name="Rodriguez Nava V."/>
            <person name="Pujic P."/>
        </authorList>
    </citation>
    <scope>NUCLEOTIDE SEQUENCE [LARGE SCALE GENOMIC DNA]</scope>
    <source>
        <strain evidence="2 3">EML 446</strain>
    </source>
</reference>
<feature type="region of interest" description="Disordered" evidence="1">
    <location>
        <begin position="544"/>
        <end position="564"/>
    </location>
</feature>
<feature type="compositionally biased region" description="Pro residues" evidence="1">
    <location>
        <begin position="256"/>
        <end position="272"/>
    </location>
</feature>
<feature type="compositionally biased region" description="Gly residues" evidence="1">
    <location>
        <begin position="278"/>
        <end position="291"/>
    </location>
</feature>
<dbReference type="Proteomes" id="UP000306378">
    <property type="component" value="Unassembled WGS sequence"/>
</dbReference>
<feature type="compositionally biased region" description="Low complexity" evidence="1">
    <location>
        <begin position="189"/>
        <end position="200"/>
    </location>
</feature>
<feature type="compositionally biased region" description="Low complexity" evidence="1">
    <location>
        <begin position="348"/>
        <end position="379"/>
    </location>
</feature>
<dbReference type="AlphaFoldDB" id="A0A5R8NEE9"/>
<sequence length="564" mass="58353">MAEPSESSETATPSSPSLVEYLDITYRMFGQDEPADMELPKLPKMHLANPGIDEYTYASEGLMRVADAYESVQQKAWEEVVSKSKETTKNGRANVLDLIDGINNYAKMASDDASFFEILKTGFQSVDGVLEASNENNQKLGTNMQEIAEEQRKIIADAGAKAAEDIRKAAEEAKGKYGITPPAGPGAPGAPWAPDANNPGQNPPPWVNDNGPKQPGATPDPTRPGGINPPGTITPPDTKPPASGVKPPISDIKPPTATPPISTPPRVNPPISSPSSPGLGGMPGMGMPGMGMGMPGMGMPGMGMGLPGMNDQLARRNELDRDLARRREELEARRDKDKPRDVVPPRSAAQPAVAQQGAPGVANGQQVNANSGATAAPGAGAPPPPGQAAGPVPNEKGLVEYDKFKPLGRPSLWVSPVVYGALDAAVANKKGIDAKAAYANTPAKWNDDKKIGLRVDPSQLITGDVVSWKDGTAIAVVWDGVDGGAGAVPAADGATPAAGAEGKLEIIANGELQALTGDIMKQDGPYGEFIGFFHPNGIDAVPSTDAGAAAPVPATADQQPTVVA</sequence>
<evidence type="ECO:0000313" key="2">
    <source>
        <dbReference type="EMBL" id="TLF74020.1"/>
    </source>
</evidence>